<evidence type="ECO:0000256" key="1">
    <source>
        <dbReference type="ARBA" id="ARBA00001353"/>
    </source>
</evidence>
<dbReference type="GO" id="GO:0046656">
    <property type="term" value="P:folic acid biosynthetic process"/>
    <property type="evidence" value="ECO:0007669"/>
    <property type="project" value="UniProtKB-UniRule"/>
</dbReference>
<dbReference type="EC" id="4.1.2.25" evidence="6"/>
<dbReference type="STRING" id="511995.CFPG_056"/>
<feature type="domain" description="Dihydroneopterin aldolase/epimerase" evidence="7">
    <location>
        <begin position="4"/>
        <end position="117"/>
    </location>
</feature>
<comment type="catalytic activity">
    <reaction evidence="1 6">
        <text>7,8-dihydroneopterin = 6-hydroxymethyl-7,8-dihydropterin + glycolaldehyde</text>
        <dbReference type="Rhea" id="RHEA:10540"/>
        <dbReference type="ChEBI" id="CHEBI:17001"/>
        <dbReference type="ChEBI" id="CHEBI:17071"/>
        <dbReference type="ChEBI" id="CHEBI:44841"/>
        <dbReference type="EC" id="4.1.2.25"/>
    </reaction>
</comment>
<proteinExistence type="inferred from homology"/>
<dbReference type="EMBL" id="AP010656">
    <property type="protein sequence ID" value="BAG83319.1"/>
    <property type="molecule type" value="Genomic_DNA"/>
</dbReference>
<dbReference type="UniPathway" id="UPA00077">
    <property type="reaction ID" value="UER00154"/>
</dbReference>
<dbReference type="InterPro" id="IPR006157">
    <property type="entry name" value="FolB_dom"/>
</dbReference>
<evidence type="ECO:0000256" key="2">
    <source>
        <dbReference type="ARBA" id="ARBA00005013"/>
    </source>
</evidence>
<dbReference type="Pfam" id="PF02152">
    <property type="entry name" value="FolB"/>
    <property type="match status" value="1"/>
</dbReference>
<protein>
    <recommendedName>
        <fullName evidence="6">7,8-dihydroneopterin aldolase</fullName>
        <ecNumber evidence="6">4.1.2.25</ecNumber>
    </recommendedName>
</protein>
<dbReference type="Gene3D" id="3.30.1130.10">
    <property type="match status" value="1"/>
</dbReference>
<evidence type="ECO:0000256" key="6">
    <source>
        <dbReference type="RuleBase" id="RU362079"/>
    </source>
</evidence>
<dbReference type="eggNOG" id="COG1539">
    <property type="taxonomic scope" value="Bacteria"/>
</dbReference>
<keyword evidence="4 6" id="KW-0289">Folate biosynthesis</keyword>
<evidence type="ECO:0000313" key="8">
    <source>
        <dbReference type="EMBL" id="BAG83319.1"/>
    </source>
</evidence>
<keyword evidence="9" id="KW-1185">Reference proteome</keyword>
<evidence type="ECO:0000256" key="3">
    <source>
        <dbReference type="ARBA" id="ARBA00005708"/>
    </source>
</evidence>
<organism evidence="8 9">
    <name type="scientific">Azobacteroides pseudotrichonymphae genomovar. CFP2</name>
    <dbReference type="NCBI Taxonomy" id="511995"/>
    <lineage>
        <taxon>Bacteria</taxon>
        <taxon>Pseudomonadati</taxon>
        <taxon>Bacteroidota</taxon>
        <taxon>Bacteroidia</taxon>
        <taxon>Bacteroidales</taxon>
        <taxon>Candidatus Azobacteroides</taxon>
    </lineage>
</organism>
<keyword evidence="5 6" id="KW-0456">Lyase</keyword>
<dbReference type="NCBIfam" id="TIGR00526">
    <property type="entry name" value="folB_dom"/>
    <property type="match status" value="1"/>
</dbReference>
<comment type="function">
    <text evidence="6">Catalyzes the conversion of 7,8-dihydroneopterin to 6-hydroxymethyl-7,8-dihydropterin.</text>
</comment>
<dbReference type="GO" id="GO:0004150">
    <property type="term" value="F:dihydroneopterin aldolase activity"/>
    <property type="evidence" value="ECO:0007669"/>
    <property type="project" value="UniProtKB-UniRule"/>
</dbReference>
<accession>B6YQ47</accession>
<evidence type="ECO:0000259" key="7">
    <source>
        <dbReference type="SMART" id="SM00905"/>
    </source>
</evidence>
<dbReference type="Proteomes" id="UP000000723">
    <property type="component" value="Chromosome"/>
</dbReference>
<evidence type="ECO:0000256" key="4">
    <source>
        <dbReference type="ARBA" id="ARBA00022909"/>
    </source>
</evidence>
<evidence type="ECO:0000313" key="9">
    <source>
        <dbReference type="Proteomes" id="UP000000723"/>
    </source>
</evidence>
<dbReference type="InterPro" id="IPR006156">
    <property type="entry name" value="Dihydroneopterin_aldolase"/>
</dbReference>
<dbReference type="KEGG" id="aps:CFPG_056"/>
<dbReference type="GO" id="GO:0046654">
    <property type="term" value="P:tetrahydrofolate biosynthetic process"/>
    <property type="evidence" value="ECO:0007669"/>
    <property type="project" value="UniProtKB-UniRule"/>
</dbReference>
<dbReference type="PANTHER" id="PTHR42844:SF1">
    <property type="entry name" value="DIHYDRONEOPTERIN ALDOLASE 1-RELATED"/>
    <property type="match status" value="1"/>
</dbReference>
<evidence type="ECO:0000256" key="5">
    <source>
        <dbReference type="ARBA" id="ARBA00023239"/>
    </source>
</evidence>
<dbReference type="RefSeq" id="WP_012573080.1">
    <property type="nucleotide sequence ID" value="NC_011565.1"/>
</dbReference>
<comment type="similarity">
    <text evidence="3 6">Belongs to the DHNA family.</text>
</comment>
<gene>
    <name evidence="8" type="ordered locus">CFPG_056</name>
</gene>
<dbReference type="HOGENOM" id="CLU_112632_1_2_10"/>
<dbReference type="OrthoDB" id="9803748at2"/>
<dbReference type="NCBIfam" id="TIGR00525">
    <property type="entry name" value="folB"/>
    <property type="match status" value="1"/>
</dbReference>
<name>B6YQ47_AZOPC</name>
<dbReference type="InterPro" id="IPR043133">
    <property type="entry name" value="GTP-CH-I_C/QueF"/>
</dbReference>
<dbReference type="AlphaFoldDB" id="B6YQ47"/>
<dbReference type="SMART" id="SM00905">
    <property type="entry name" value="FolB"/>
    <property type="match status" value="1"/>
</dbReference>
<dbReference type="GO" id="GO:0005737">
    <property type="term" value="C:cytoplasm"/>
    <property type="evidence" value="ECO:0007669"/>
    <property type="project" value="TreeGrafter"/>
</dbReference>
<sequence length="117" mass="13666">MQFLELKEMVFHAHHGVMEQERKVGNTYVLDLKIHFDFYKAVNTDNLNDSINYISIYELVKKEMAVPSHLIENIAGRIIRRIQIDFPKIKQIELRLAKKNPPFGGGDIKEVAVFIRK</sequence>
<reference evidence="9" key="1">
    <citation type="journal article" date="2008" name="Science">
        <title>Genome of an endosymbiont coupling N2 fixation to cellulolysis within RT protist cells in termite gut.</title>
        <authorList>
            <person name="Hongoh Y."/>
            <person name="Sharma V.K."/>
            <person name="Prakash T."/>
            <person name="Noda S."/>
            <person name="Toh H."/>
            <person name="Taylor T.D."/>
            <person name="Kudo T."/>
            <person name="Sakaki Y."/>
            <person name="Toyoda A."/>
            <person name="Hattori M."/>
            <person name="Ohkuma M."/>
        </authorList>
    </citation>
    <scope>NUCLEOTIDE SEQUENCE [LARGE SCALE GENOMIC DNA]</scope>
</reference>
<dbReference type="PANTHER" id="PTHR42844">
    <property type="entry name" value="DIHYDRONEOPTERIN ALDOLASE 1-RELATED"/>
    <property type="match status" value="1"/>
</dbReference>
<comment type="pathway">
    <text evidence="2 6">Cofactor biosynthesis; tetrahydrofolate biosynthesis; 2-amino-4-hydroxy-6-hydroxymethyl-7,8-dihydropteridine diphosphate from 7,8-dihydroneopterin triphosphate: step 3/4.</text>
</comment>
<dbReference type="SUPFAM" id="SSF55620">
    <property type="entry name" value="Tetrahydrobiopterin biosynthesis enzymes-like"/>
    <property type="match status" value="1"/>
</dbReference>